<protein>
    <submittedName>
        <fullName evidence="1">Uncharacterized protein</fullName>
    </submittedName>
</protein>
<keyword evidence="2" id="KW-1185">Reference proteome</keyword>
<dbReference type="EMBL" id="JBHSGN010000193">
    <property type="protein sequence ID" value="MFC4677157.1"/>
    <property type="molecule type" value="Genomic_DNA"/>
</dbReference>
<name>A0ABV9L3S0_9BACT</name>
<sequence length="165" mass="19701">MKLLTFIFSHEQVFRAVKQESSQLAVRRQDKNGNPLFEQLVFDEAYLPRFRELFFHAQGQVAPVLAAYQKDIPVNVSYFERADFTTDRDYIVYLGMDDDFNMHMARPVEDYIFHFIKDWIMYEWLKDKSPDDASVYLAGTGKYRTDIMIGLAQKINVRRRRGYWF</sequence>
<evidence type="ECO:0000313" key="1">
    <source>
        <dbReference type="EMBL" id="MFC4677157.1"/>
    </source>
</evidence>
<evidence type="ECO:0000313" key="2">
    <source>
        <dbReference type="Proteomes" id="UP001596023"/>
    </source>
</evidence>
<reference evidence="2" key="1">
    <citation type="journal article" date="2019" name="Int. J. Syst. Evol. Microbiol.">
        <title>The Global Catalogue of Microorganisms (GCM) 10K type strain sequencing project: providing services to taxonomists for standard genome sequencing and annotation.</title>
        <authorList>
            <consortium name="The Broad Institute Genomics Platform"/>
            <consortium name="The Broad Institute Genome Sequencing Center for Infectious Disease"/>
            <person name="Wu L."/>
            <person name="Ma J."/>
        </authorList>
    </citation>
    <scope>NUCLEOTIDE SEQUENCE [LARGE SCALE GENOMIC DNA]</scope>
    <source>
        <strain evidence="2">CCUG 66188</strain>
    </source>
</reference>
<organism evidence="1 2">
    <name type="scientific">Dysgonomonas termitidis</name>
    <dbReference type="NCBI Taxonomy" id="1516126"/>
    <lineage>
        <taxon>Bacteria</taxon>
        <taxon>Pseudomonadati</taxon>
        <taxon>Bacteroidota</taxon>
        <taxon>Bacteroidia</taxon>
        <taxon>Bacteroidales</taxon>
        <taxon>Dysgonomonadaceae</taxon>
        <taxon>Dysgonomonas</taxon>
    </lineage>
</organism>
<dbReference type="RefSeq" id="WP_380002070.1">
    <property type="nucleotide sequence ID" value="NZ_JBHSGN010000193.1"/>
</dbReference>
<proteinExistence type="predicted"/>
<dbReference type="Proteomes" id="UP001596023">
    <property type="component" value="Unassembled WGS sequence"/>
</dbReference>
<gene>
    <name evidence="1" type="ORF">ACFO6W_26105</name>
</gene>
<accession>A0ABV9L3S0</accession>
<comment type="caution">
    <text evidence="1">The sequence shown here is derived from an EMBL/GenBank/DDBJ whole genome shotgun (WGS) entry which is preliminary data.</text>
</comment>